<keyword evidence="1" id="KW-1185">Reference proteome</keyword>
<organism evidence="1 2">
    <name type="scientific">Ditylenchus dipsaci</name>
    <dbReference type="NCBI Taxonomy" id="166011"/>
    <lineage>
        <taxon>Eukaryota</taxon>
        <taxon>Metazoa</taxon>
        <taxon>Ecdysozoa</taxon>
        <taxon>Nematoda</taxon>
        <taxon>Chromadorea</taxon>
        <taxon>Rhabditida</taxon>
        <taxon>Tylenchina</taxon>
        <taxon>Tylenchomorpha</taxon>
        <taxon>Sphaerularioidea</taxon>
        <taxon>Anguinidae</taxon>
        <taxon>Anguininae</taxon>
        <taxon>Ditylenchus</taxon>
    </lineage>
</organism>
<proteinExistence type="predicted"/>
<dbReference type="WBParaSite" id="jg18003">
    <property type="protein sequence ID" value="jg18003"/>
    <property type="gene ID" value="jg18003"/>
</dbReference>
<dbReference type="AlphaFoldDB" id="A0A915DAZ2"/>
<sequence length="151" mass="17148">MRKPSVSAQLTRTARRFSTVIAPQLTKVEQINLLQKYRKLVIKIADVGRLQDAIKQYVLHNNVHFDPVEFHISCNEGSEHLVLMAQFYSEEIVLFEGTKRLLSICLTDPLESSIEGVTVAKVRHPISGIKVFEMIECTSRIVGKSVEPWTI</sequence>
<protein>
    <submittedName>
        <fullName evidence="2">Uncharacterized protein</fullName>
    </submittedName>
</protein>
<accession>A0A915DAZ2</accession>
<name>A0A915DAZ2_9BILA</name>
<reference evidence="2" key="1">
    <citation type="submission" date="2022-11" db="UniProtKB">
        <authorList>
            <consortium name="WormBaseParasite"/>
        </authorList>
    </citation>
    <scope>IDENTIFICATION</scope>
</reference>
<evidence type="ECO:0000313" key="1">
    <source>
        <dbReference type="Proteomes" id="UP000887574"/>
    </source>
</evidence>
<dbReference type="Proteomes" id="UP000887574">
    <property type="component" value="Unplaced"/>
</dbReference>
<evidence type="ECO:0000313" key="2">
    <source>
        <dbReference type="WBParaSite" id="jg18003"/>
    </source>
</evidence>